<dbReference type="SUPFAM" id="SSF47413">
    <property type="entry name" value="lambda repressor-like DNA-binding domains"/>
    <property type="match status" value="1"/>
</dbReference>
<sequence>MVNYRIDEDVKLIRELLNLSQKQFAERIGVDAITVARWETSKMDTKESNIEKIYTFAFNNNIFINEIKAQLYYEDLTNENKLVLYHGAKSIIEGHIDIEHSKNNNDFGKGLYCGESFEQSSLFVSGFDTSSVYILSFNPQNLSSIEYKVNQEWMLTIAYFRGRLNGYEDHPTIKNLINKLENIDYLVAPIADNRMFRIIDSFIEGEITDEQCIHCLAATNLGFQYVFKTERALNQVKIVERCYLCSKEKEKYQIKRLEDNKIGDTKIKMARRQYRGQGQYIDDIL</sequence>
<dbReference type="InterPro" id="IPR025051">
    <property type="entry name" value="DUF3990"/>
</dbReference>
<comment type="caution">
    <text evidence="2">The sequence shown here is derived from an EMBL/GenBank/DDBJ whole genome shotgun (WGS) entry which is preliminary data.</text>
</comment>
<dbReference type="Pfam" id="PF13151">
    <property type="entry name" value="DUF3990"/>
    <property type="match status" value="1"/>
</dbReference>
<reference evidence="2 3" key="1">
    <citation type="submission" date="2018-08" db="EMBL/GenBank/DDBJ databases">
        <title>A genome reference for cultivated species of the human gut microbiota.</title>
        <authorList>
            <person name="Zou Y."/>
            <person name="Xue W."/>
            <person name="Luo G."/>
        </authorList>
    </citation>
    <scope>NUCLEOTIDE SEQUENCE [LARGE SCALE GENOMIC DNA]</scope>
    <source>
        <strain evidence="2 3">TF08-11</strain>
    </source>
</reference>
<accession>A0A3E3E5I5</accession>
<organism evidence="2 3">
    <name type="scientific">Faecalicoccus pleomorphus</name>
    <dbReference type="NCBI Taxonomy" id="1323"/>
    <lineage>
        <taxon>Bacteria</taxon>
        <taxon>Bacillati</taxon>
        <taxon>Bacillota</taxon>
        <taxon>Erysipelotrichia</taxon>
        <taxon>Erysipelotrichales</taxon>
        <taxon>Erysipelotrichaceae</taxon>
        <taxon>Faecalicoccus</taxon>
    </lineage>
</organism>
<dbReference type="CDD" id="cd00093">
    <property type="entry name" value="HTH_XRE"/>
    <property type="match status" value="1"/>
</dbReference>
<dbReference type="EMBL" id="QUSK01000015">
    <property type="protein sequence ID" value="RGD76158.1"/>
    <property type="molecule type" value="Genomic_DNA"/>
</dbReference>
<evidence type="ECO:0000259" key="1">
    <source>
        <dbReference type="PROSITE" id="PS50943"/>
    </source>
</evidence>
<evidence type="ECO:0000313" key="2">
    <source>
        <dbReference type="EMBL" id="RGD76158.1"/>
    </source>
</evidence>
<feature type="domain" description="HTH cro/C1-type" evidence="1">
    <location>
        <begin position="10"/>
        <end position="53"/>
    </location>
</feature>
<dbReference type="AlphaFoldDB" id="A0A3E3E5I5"/>
<gene>
    <name evidence="2" type="ORF">DXC78_07445</name>
</gene>
<dbReference type="Gene3D" id="1.10.260.40">
    <property type="entry name" value="lambda repressor-like DNA-binding domains"/>
    <property type="match status" value="1"/>
</dbReference>
<name>A0A3E3E5I5_9FIRM</name>
<dbReference type="SMART" id="SM00530">
    <property type="entry name" value="HTH_XRE"/>
    <property type="match status" value="1"/>
</dbReference>
<dbReference type="Pfam" id="PF01381">
    <property type="entry name" value="HTH_3"/>
    <property type="match status" value="1"/>
</dbReference>
<dbReference type="Proteomes" id="UP000260721">
    <property type="component" value="Unassembled WGS sequence"/>
</dbReference>
<dbReference type="PROSITE" id="PS50943">
    <property type="entry name" value="HTH_CROC1"/>
    <property type="match status" value="1"/>
</dbReference>
<dbReference type="GO" id="GO:0003677">
    <property type="term" value="F:DNA binding"/>
    <property type="evidence" value="ECO:0007669"/>
    <property type="project" value="InterPro"/>
</dbReference>
<dbReference type="RefSeq" id="WP_117446446.1">
    <property type="nucleotide sequence ID" value="NZ_CAMNNH010000035.1"/>
</dbReference>
<protein>
    <submittedName>
        <fullName evidence="2">DUF3990 domain-containing protein</fullName>
    </submittedName>
</protein>
<dbReference type="InterPro" id="IPR010982">
    <property type="entry name" value="Lambda_DNA-bd_dom_sf"/>
</dbReference>
<evidence type="ECO:0000313" key="3">
    <source>
        <dbReference type="Proteomes" id="UP000260721"/>
    </source>
</evidence>
<dbReference type="InterPro" id="IPR001387">
    <property type="entry name" value="Cro/C1-type_HTH"/>
</dbReference>
<proteinExistence type="predicted"/>